<protein>
    <submittedName>
        <fullName evidence="4">SCO family protein</fullName>
    </submittedName>
</protein>
<accession>A0ABS8W7F0</accession>
<evidence type="ECO:0000313" key="5">
    <source>
        <dbReference type="Proteomes" id="UP001201273"/>
    </source>
</evidence>
<dbReference type="EMBL" id="JAIMJA010000004">
    <property type="protein sequence ID" value="MCE2594143.1"/>
    <property type="molecule type" value="Genomic_DNA"/>
</dbReference>
<evidence type="ECO:0000259" key="3">
    <source>
        <dbReference type="PROSITE" id="PS51352"/>
    </source>
</evidence>
<dbReference type="Proteomes" id="UP001201273">
    <property type="component" value="Unassembled WGS sequence"/>
</dbReference>
<dbReference type="PROSITE" id="PS51352">
    <property type="entry name" value="THIOREDOXIN_2"/>
    <property type="match status" value="1"/>
</dbReference>
<comment type="similarity">
    <text evidence="1">Belongs to the SCO1/2 family.</text>
</comment>
<gene>
    <name evidence="4" type="ORF">K6Y31_04875</name>
</gene>
<keyword evidence="2" id="KW-0186">Copper</keyword>
<dbReference type="PANTHER" id="PTHR12151">
    <property type="entry name" value="ELECTRON TRANSPORT PROTIN SCO1/SENC FAMILY MEMBER"/>
    <property type="match status" value="1"/>
</dbReference>
<dbReference type="InterPro" id="IPR003782">
    <property type="entry name" value="SCO1/SenC"/>
</dbReference>
<dbReference type="Pfam" id="PF02630">
    <property type="entry name" value="SCO1-SenC"/>
    <property type="match status" value="1"/>
</dbReference>
<feature type="domain" description="Thioredoxin" evidence="3">
    <location>
        <begin position="37"/>
        <end position="205"/>
    </location>
</feature>
<evidence type="ECO:0000256" key="2">
    <source>
        <dbReference type="ARBA" id="ARBA00023008"/>
    </source>
</evidence>
<evidence type="ECO:0000313" key="4">
    <source>
        <dbReference type="EMBL" id="MCE2594143.1"/>
    </source>
</evidence>
<evidence type="ECO:0000256" key="1">
    <source>
        <dbReference type="ARBA" id="ARBA00010996"/>
    </source>
</evidence>
<sequence length="209" mass="23162">MKSKSSWILIALLALVAGSWAGVQIINRAPAVKAVYYQPAKVLADFTLVRDQSEFTKKDLLGRWSLVFIGYTFCPDICPTTLADLNRIYPQLKANPAKADVQVVFLSVDPNRDTPKNLTEYTHYFNSEFVGVTAAHEVLFPLTRALGMVYSIVEEGTEGAYLVDHSASIALLNPEGKLQAVFRPEFEPGSIPAVDMDQLVSDFYVISNR</sequence>
<name>A0ABS8W7F0_9GAMM</name>
<dbReference type="InterPro" id="IPR013766">
    <property type="entry name" value="Thioredoxin_domain"/>
</dbReference>
<dbReference type="CDD" id="cd02968">
    <property type="entry name" value="SCO"/>
    <property type="match status" value="1"/>
</dbReference>
<dbReference type="PANTHER" id="PTHR12151:SF25">
    <property type="entry name" value="LINALOOL DEHYDRATASE_ISOMERASE DOMAIN-CONTAINING PROTEIN"/>
    <property type="match status" value="1"/>
</dbReference>
<dbReference type="Gene3D" id="3.40.30.10">
    <property type="entry name" value="Glutaredoxin"/>
    <property type="match status" value="1"/>
</dbReference>
<dbReference type="RefSeq" id="WP_233051724.1">
    <property type="nucleotide sequence ID" value="NZ_JAIMJA010000004.1"/>
</dbReference>
<comment type="caution">
    <text evidence="4">The sequence shown here is derived from an EMBL/GenBank/DDBJ whole genome shotgun (WGS) entry which is preliminary data.</text>
</comment>
<dbReference type="SUPFAM" id="SSF52833">
    <property type="entry name" value="Thioredoxin-like"/>
    <property type="match status" value="1"/>
</dbReference>
<proteinExistence type="inferred from homology"/>
<organism evidence="4 5">
    <name type="scientific">Motilimonas cestriensis</name>
    <dbReference type="NCBI Taxonomy" id="2742685"/>
    <lineage>
        <taxon>Bacteria</taxon>
        <taxon>Pseudomonadati</taxon>
        <taxon>Pseudomonadota</taxon>
        <taxon>Gammaproteobacteria</taxon>
        <taxon>Alteromonadales</taxon>
        <taxon>Alteromonadales genera incertae sedis</taxon>
        <taxon>Motilimonas</taxon>
    </lineage>
</organism>
<dbReference type="InterPro" id="IPR036249">
    <property type="entry name" value="Thioredoxin-like_sf"/>
</dbReference>
<reference evidence="4 5" key="1">
    <citation type="journal article" date="2022" name="Environ. Microbiol. Rep.">
        <title>Eco-phylogenetic analyses reveal divergent evolution of vitamin B12 metabolism in the marine bacterial family 'Psychromonadaceae'.</title>
        <authorList>
            <person name="Jin X."/>
            <person name="Yang Y."/>
            <person name="Cao H."/>
            <person name="Gao B."/>
            <person name="Zhao Z."/>
        </authorList>
    </citation>
    <scope>NUCLEOTIDE SEQUENCE [LARGE SCALE GENOMIC DNA]</scope>
    <source>
        <strain evidence="4 5">MKS20</strain>
    </source>
</reference>
<keyword evidence="5" id="KW-1185">Reference proteome</keyword>